<evidence type="ECO:0000313" key="3">
    <source>
        <dbReference type="EMBL" id="KAF9406912.1"/>
    </source>
</evidence>
<evidence type="ECO:0000259" key="2">
    <source>
        <dbReference type="Pfam" id="PF13843"/>
    </source>
</evidence>
<comment type="caution">
    <text evidence="3">The sequence shown here is derived from an EMBL/GenBank/DDBJ whole genome shotgun (WGS) entry which is preliminary data.</text>
</comment>
<feature type="non-terminal residue" evidence="3">
    <location>
        <position position="680"/>
    </location>
</feature>
<feature type="region of interest" description="Disordered" evidence="1">
    <location>
        <begin position="15"/>
        <end position="58"/>
    </location>
</feature>
<accession>A0A835G668</accession>
<feature type="region of interest" description="Disordered" evidence="1">
    <location>
        <begin position="606"/>
        <end position="626"/>
    </location>
</feature>
<organism evidence="3 4">
    <name type="scientific">Spodoptera exigua</name>
    <name type="common">Beet armyworm</name>
    <name type="synonym">Noctua fulgens</name>
    <dbReference type="NCBI Taxonomy" id="7107"/>
    <lineage>
        <taxon>Eukaryota</taxon>
        <taxon>Metazoa</taxon>
        <taxon>Ecdysozoa</taxon>
        <taxon>Arthropoda</taxon>
        <taxon>Hexapoda</taxon>
        <taxon>Insecta</taxon>
        <taxon>Pterygota</taxon>
        <taxon>Neoptera</taxon>
        <taxon>Endopterygota</taxon>
        <taxon>Lepidoptera</taxon>
        <taxon>Glossata</taxon>
        <taxon>Ditrysia</taxon>
        <taxon>Noctuoidea</taxon>
        <taxon>Noctuidae</taxon>
        <taxon>Amphipyrinae</taxon>
        <taxon>Spodoptera</taxon>
    </lineage>
</organism>
<keyword evidence="4" id="KW-1185">Reference proteome</keyword>
<sequence length="680" mass="78109">LTKHSRATKILALIPNEHAQSDVSGKSDSDDEIPNSIPSSNSSLHENKTSPTPSVDSSLVRAVFHEDNSDEDAIDTTPVVLTSNSPLKNIEDQGDRNFNNSNDITIYSHPKVHKPITIIFPLFHRYFHLIPIHRLQHQLPDEENRKKASKAKRKKPNIVVSSTKTPKKAKRFCIDYNWKRSMIFAHTATIEEHDNYINIPEPEHASPLAYFHKFFSPDILDDIVEQTNLYSTQNTGKSIKLTKNELAKFLAIHIIMGIVCMPSYLDYWSTKLRYNLVADLMPLKRYQQIRSSLHFVDNLMDDGDRYYKVRPVVEKVRQNCLAQDNGNRYSIDEMMIPYKGGKSGKRKQYMKDKPTKWGFKNFTRASVNGMIRDFVIYGGEDTFRFHKFTDKEASLGFGAQIVLALCQSIKRKPAIIFCDNFFTSPELLNVLREEYGIFGLGTIRGNRLRGAEKILPDDKSFKKQRRGKCAQVVCDRSKLAVVKWNDNKPVTLLSSYVGVEPMEKIKRYSKEEKGKVDVDCPQIVKEYNKQKGGVDLADMLVALCRIPMKTRRWYMGIFVQLVDISINNAWLMYRQTRKISLKQFRRELYDDLISLGKSENRSHDAKSKALAMGATTNPTKPRPPDEVKFDEVGHFPQFGELGRCRLCQLKTTVLCIKCKLRLCFVSGKTPRNCFLTFHTK</sequence>
<dbReference type="AlphaFoldDB" id="A0A835G668"/>
<gene>
    <name evidence="3" type="ORF">HW555_012890</name>
</gene>
<feature type="compositionally biased region" description="Basic residues" evidence="1">
    <location>
        <begin position="147"/>
        <end position="156"/>
    </location>
</feature>
<feature type="domain" description="PiggyBac transposable element-derived protein" evidence="2">
    <location>
        <begin position="206"/>
        <end position="570"/>
    </location>
</feature>
<name>A0A835G668_SPOEX</name>
<feature type="region of interest" description="Disordered" evidence="1">
    <location>
        <begin position="140"/>
        <end position="160"/>
    </location>
</feature>
<reference evidence="3" key="1">
    <citation type="submission" date="2020-08" db="EMBL/GenBank/DDBJ databases">
        <title>Spodoptera exigua strain:BAW_Kor-Di-RS1 Genome sequencing and assembly.</title>
        <authorList>
            <person name="Kim J."/>
            <person name="Nam H.Y."/>
            <person name="Kwon M."/>
            <person name="Choi J.H."/>
            <person name="Cho S.R."/>
            <person name="Kim G.-H."/>
        </authorList>
    </citation>
    <scope>NUCLEOTIDE SEQUENCE</scope>
    <source>
        <strain evidence="3">BAW_Kor-Di-RS1</strain>
        <tissue evidence="3">Whole-body</tissue>
    </source>
</reference>
<protein>
    <recommendedName>
        <fullName evidence="2">PiggyBac transposable element-derived protein domain-containing protein</fullName>
    </recommendedName>
</protein>
<dbReference type="Pfam" id="PF13843">
    <property type="entry name" value="DDE_Tnp_1_7"/>
    <property type="match status" value="1"/>
</dbReference>
<dbReference type="PANTHER" id="PTHR47272">
    <property type="entry name" value="DDE_TNP_1_7 DOMAIN-CONTAINING PROTEIN"/>
    <property type="match status" value="1"/>
</dbReference>
<dbReference type="EMBL" id="JACKWZ010000531">
    <property type="protein sequence ID" value="KAF9406912.1"/>
    <property type="molecule type" value="Genomic_DNA"/>
</dbReference>
<evidence type="ECO:0000313" key="4">
    <source>
        <dbReference type="Proteomes" id="UP000648187"/>
    </source>
</evidence>
<dbReference type="Proteomes" id="UP000648187">
    <property type="component" value="Unassembled WGS sequence"/>
</dbReference>
<evidence type="ECO:0000256" key="1">
    <source>
        <dbReference type="SAM" id="MobiDB-lite"/>
    </source>
</evidence>
<dbReference type="InterPro" id="IPR029526">
    <property type="entry name" value="PGBD"/>
</dbReference>
<proteinExistence type="predicted"/>
<feature type="compositionally biased region" description="Low complexity" evidence="1">
    <location>
        <begin position="34"/>
        <end position="43"/>
    </location>
</feature>
<dbReference type="PANTHER" id="PTHR47272:SF1">
    <property type="entry name" value="PIGGYBAC TRANSPOSABLE ELEMENT-DERIVED PROTEIN 3-LIKE"/>
    <property type="match status" value="1"/>
</dbReference>